<evidence type="ECO:0000313" key="2">
    <source>
        <dbReference type="EMBL" id="PJJ63502.1"/>
    </source>
</evidence>
<feature type="transmembrane region" description="Helical" evidence="1">
    <location>
        <begin position="350"/>
        <end position="370"/>
    </location>
</feature>
<dbReference type="EMBL" id="PGFB01000002">
    <property type="protein sequence ID" value="PJJ63502.1"/>
    <property type="molecule type" value="Genomic_DNA"/>
</dbReference>
<feature type="transmembrane region" description="Helical" evidence="1">
    <location>
        <begin position="173"/>
        <end position="193"/>
    </location>
</feature>
<keyword evidence="3" id="KW-1185">Reference proteome</keyword>
<accession>A0A2M9BZJ6</accession>
<proteinExistence type="predicted"/>
<keyword evidence="1" id="KW-0812">Transmembrane</keyword>
<organism evidence="2 3">
    <name type="scientific">Compostimonas suwonensis</name>
    <dbReference type="NCBI Taxonomy" id="1048394"/>
    <lineage>
        <taxon>Bacteria</taxon>
        <taxon>Bacillati</taxon>
        <taxon>Actinomycetota</taxon>
        <taxon>Actinomycetes</taxon>
        <taxon>Micrococcales</taxon>
        <taxon>Microbacteriaceae</taxon>
        <taxon>Compostimonas</taxon>
    </lineage>
</organism>
<keyword evidence="1" id="KW-0472">Membrane</keyword>
<feature type="transmembrane region" description="Helical" evidence="1">
    <location>
        <begin position="111"/>
        <end position="137"/>
    </location>
</feature>
<name>A0A2M9BZJ6_9MICO</name>
<comment type="caution">
    <text evidence="2">The sequence shown here is derived from an EMBL/GenBank/DDBJ whole genome shotgun (WGS) entry which is preliminary data.</text>
</comment>
<sequence>MSGLPERVVGLAARILPPSVRERYREEWLADVAAAPQLGVRPGGVALGALLFSVTLDRDAPEISGVPLSVTVRRQARWGLAFVAASAVLAIGGFFVGGYDAASRPTWPPLSVFLGFAGAAVPFLAAVLVVVGLAQFWRAAWKTSPLTKLTAALATAGLGLAVLTPVLRETFGLVALASLALLLAAGVFGLIVWTGSLAAAPDPGGAPRAVAHDEPAGSRPLRRLVLWLSSLVLFGLVAVGGLDLIVWAPLARAPGYELADIYAALSPADRIGGLAAAWTWVGFWSAVVLVFLVLGLVGIARGRFPGIRSLCAVALFLAGMLVFFQFWAGFSLGMSISDRLPPYEGGASPVGYLFALVGQLSLASACIVTVTPWRPARQLATT</sequence>
<dbReference type="Proteomes" id="UP000230161">
    <property type="component" value="Unassembled WGS sequence"/>
</dbReference>
<dbReference type="RefSeq" id="WP_100343992.1">
    <property type="nucleotide sequence ID" value="NZ_PGFB01000002.1"/>
</dbReference>
<dbReference type="AlphaFoldDB" id="A0A2M9BZJ6"/>
<feature type="transmembrane region" description="Helical" evidence="1">
    <location>
        <begin position="224"/>
        <end position="248"/>
    </location>
</feature>
<evidence type="ECO:0000256" key="1">
    <source>
        <dbReference type="SAM" id="Phobius"/>
    </source>
</evidence>
<feature type="transmembrane region" description="Helical" evidence="1">
    <location>
        <begin position="78"/>
        <end position="99"/>
    </location>
</feature>
<feature type="transmembrane region" description="Helical" evidence="1">
    <location>
        <begin position="309"/>
        <end position="330"/>
    </location>
</feature>
<reference evidence="2 3" key="1">
    <citation type="submission" date="2017-11" db="EMBL/GenBank/DDBJ databases">
        <title>Genomic Encyclopedia of Archaeal and Bacterial Type Strains, Phase II (KMG-II): From Individual Species to Whole Genera.</title>
        <authorList>
            <person name="Goeker M."/>
        </authorList>
    </citation>
    <scope>NUCLEOTIDE SEQUENCE [LARGE SCALE GENOMIC DNA]</scope>
    <source>
        <strain evidence="2 3">DSM 25625</strain>
    </source>
</reference>
<feature type="transmembrane region" description="Helical" evidence="1">
    <location>
        <begin position="275"/>
        <end position="297"/>
    </location>
</feature>
<protein>
    <submittedName>
        <fullName evidence="2">Uncharacterized protein</fullName>
    </submittedName>
</protein>
<gene>
    <name evidence="2" type="ORF">CLV54_1170</name>
</gene>
<evidence type="ECO:0000313" key="3">
    <source>
        <dbReference type="Proteomes" id="UP000230161"/>
    </source>
</evidence>
<keyword evidence="1" id="KW-1133">Transmembrane helix</keyword>
<dbReference type="OrthoDB" id="4794482at2"/>
<feature type="transmembrane region" description="Helical" evidence="1">
    <location>
        <begin position="149"/>
        <end position="167"/>
    </location>
</feature>